<evidence type="ECO:0000313" key="2">
    <source>
        <dbReference type="Proteomes" id="UP000231408"/>
    </source>
</evidence>
<feature type="non-terminal residue" evidence="1">
    <location>
        <position position="1"/>
    </location>
</feature>
<accession>A0A2G9ZNJ2</accession>
<dbReference type="EMBL" id="PCSE01000051">
    <property type="protein sequence ID" value="PIP34671.1"/>
    <property type="molecule type" value="Genomic_DNA"/>
</dbReference>
<name>A0A2G9ZNJ2_9BACT</name>
<proteinExistence type="predicted"/>
<sequence>EETLQLLSDINQLKIAIDKEVDWFLAYTEEKDQNRKKLYESVYLSKQEAVSKLAKKFYDQYE</sequence>
<protein>
    <submittedName>
        <fullName evidence="1">Uncharacterized protein</fullName>
    </submittedName>
</protein>
<gene>
    <name evidence="1" type="ORF">COX21_01675</name>
</gene>
<dbReference type="AlphaFoldDB" id="A0A2G9ZNJ2"/>
<reference evidence="1 2" key="1">
    <citation type="submission" date="2017-09" db="EMBL/GenBank/DDBJ databases">
        <title>Depth-based differentiation of microbial function through sediment-hosted aquifers and enrichment of novel symbionts in the deep terrestrial subsurface.</title>
        <authorList>
            <person name="Probst A.J."/>
            <person name="Ladd B."/>
            <person name="Jarett J.K."/>
            <person name="Geller-Mcgrath D.E."/>
            <person name="Sieber C.M."/>
            <person name="Emerson J.B."/>
            <person name="Anantharaman K."/>
            <person name="Thomas B.C."/>
            <person name="Malmstrom R."/>
            <person name="Stieglmeier M."/>
            <person name="Klingl A."/>
            <person name="Woyke T."/>
            <person name="Ryan C.M."/>
            <person name="Banfield J.F."/>
        </authorList>
    </citation>
    <scope>NUCLEOTIDE SEQUENCE [LARGE SCALE GENOMIC DNA]</scope>
    <source>
        <strain evidence="1">CG23_combo_of_CG06-09_8_20_14_all_41_10</strain>
    </source>
</reference>
<comment type="caution">
    <text evidence="1">The sequence shown here is derived from an EMBL/GenBank/DDBJ whole genome shotgun (WGS) entry which is preliminary data.</text>
</comment>
<dbReference type="Proteomes" id="UP000231408">
    <property type="component" value="Unassembled WGS sequence"/>
</dbReference>
<organism evidence="1 2">
    <name type="scientific">Candidatus Falkowbacteria bacterium CG23_combo_of_CG06-09_8_20_14_all_41_10</name>
    <dbReference type="NCBI Taxonomy" id="1974571"/>
    <lineage>
        <taxon>Bacteria</taxon>
        <taxon>Candidatus Falkowiibacteriota</taxon>
    </lineage>
</organism>
<evidence type="ECO:0000313" key="1">
    <source>
        <dbReference type="EMBL" id="PIP34671.1"/>
    </source>
</evidence>